<keyword evidence="4 5" id="KW-0472">Membrane</keyword>
<feature type="transmembrane region" description="Helical" evidence="5">
    <location>
        <begin position="249"/>
        <end position="268"/>
    </location>
</feature>
<reference evidence="6 7" key="1">
    <citation type="submission" date="2019-09" db="EMBL/GenBank/DDBJ databases">
        <title>Draft genome sequence of Ginsengibacter sp. BR5-29.</title>
        <authorList>
            <person name="Im W.-T."/>
        </authorList>
    </citation>
    <scope>NUCLEOTIDE SEQUENCE [LARGE SCALE GENOMIC DNA]</scope>
    <source>
        <strain evidence="6 7">BR5-29</strain>
    </source>
</reference>
<feature type="transmembrane region" description="Helical" evidence="5">
    <location>
        <begin position="137"/>
        <end position="157"/>
    </location>
</feature>
<gene>
    <name evidence="6" type="ORF">FW778_06720</name>
</gene>
<evidence type="ECO:0000256" key="3">
    <source>
        <dbReference type="ARBA" id="ARBA00022989"/>
    </source>
</evidence>
<keyword evidence="3 5" id="KW-1133">Transmembrane helix</keyword>
<feature type="transmembrane region" description="Helical" evidence="5">
    <location>
        <begin position="14"/>
        <end position="33"/>
    </location>
</feature>
<proteinExistence type="predicted"/>
<evidence type="ECO:0000256" key="2">
    <source>
        <dbReference type="ARBA" id="ARBA00022692"/>
    </source>
</evidence>
<name>A0A5J5INH6_9BACT</name>
<feature type="transmembrane region" description="Helical" evidence="5">
    <location>
        <begin position="112"/>
        <end position="131"/>
    </location>
</feature>
<dbReference type="GO" id="GO:0016020">
    <property type="term" value="C:membrane"/>
    <property type="evidence" value="ECO:0007669"/>
    <property type="project" value="UniProtKB-SubCell"/>
</dbReference>
<feature type="transmembrane region" description="Helical" evidence="5">
    <location>
        <begin position="178"/>
        <end position="204"/>
    </location>
</feature>
<evidence type="ECO:0000256" key="4">
    <source>
        <dbReference type="ARBA" id="ARBA00023136"/>
    </source>
</evidence>
<dbReference type="GO" id="GO:0016765">
    <property type="term" value="F:transferase activity, transferring alkyl or aryl (other than methyl) groups"/>
    <property type="evidence" value="ECO:0007669"/>
    <property type="project" value="InterPro"/>
</dbReference>
<feature type="transmembrane region" description="Helical" evidence="5">
    <location>
        <begin position="210"/>
        <end position="229"/>
    </location>
</feature>
<evidence type="ECO:0000256" key="5">
    <source>
        <dbReference type="SAM" id="Phobius"/>
    </source>
</evidence>
<keyword evidence="2 5" id="KW-0812">Transmembrane</keyword>
<evidence type="ECO:0000256" key="1">
    <source>
        <dbReference type="ARBA" id="ARBA00004141"/>
    </source>
</evidence>
<evidence type="ECO:0000313" key="6">
    <source>
        <dbReference type="EMBL" id="KAA9042281.1"/>
    </source>
</evidence>
<comment type="subcellular location">
    <subcellularLocation>
        <location evidence="1">Membrane</location>
        <topology evidence="1">Multi-pass membrane protein</topology>
    </subcellularLocation>
</comment>
<keyword evidence="7" id="KW-1185">Reference proteome</keyword>
<comment type="caution">
    <text evidence="6">The sequence shown here is derived from an EMBL/GenBank/DDBJ whole genome shotgun (WGS) entry which is preliminary data.</text>
</comment>
<evidence type="ECO:0000313" key="7">
    <source>
        <dbReference type="Proteomes" id="UP000326903"/>
    </source>
</evidence>
<accession>A0A5J5INH6</accession>
<dbReference type="Proteomes" id="UP000326903">
    <property type="component" value="Unassembled WGS sequence"/>
</dbReference>
<dbReference type="InterPro" id="IPR000537">
    <property type="entry name" value="UbiA_prenyltransferase"/>
</dbReference>
<dbReference type="EMBL" id="VYQF01000001">
    <property type="protein sequence ID" value="KAA9042281.1"/>
    <property type="molecule type" value="Genomic_DNA"/>
</dbReference>
<keyword evidence="6" id="KW-0808">Transferase</keyword>
<organism evidence="6 7">
    <name type="scientific">Ginsengibacter hankyongi</name>
    <dbReference type="NCBI Taxonomy" id="2607284"/>
    <lineage>
        <taxon>Bacteria</taxon>
        <taxon>Pseudomonadati</taxon>
        <taxon>Bacteroidota</taxon>
        <taxon>Chitinophagia</taxon>
        <taxon>Chitinophagales</taxon>
        <taxon>Chitinophagaceae</taxon>
        <taxon>Ginsengibacter</taxon>
    </lineage>
</organism>
<dbReference type="Pfam" id="PF01040">
    <property type="entry name" value="UbiA"/>
    <property type="match status" value="1"/>
</dbReference>
<protein>
    <submittedName>
        <fullName evidence="6">Prenyltransferase</fullName>
    </submittedName>
</protein>
<feature type="transmembrane region" description="Helical" evidence="5">
    <location>
        <begin position="61"/>
        <end position="92"/>
    </location>
</feature>
<sequence>MPVYFFALSQVNHINWYSAALVFVILHLLVYPASNGYNSYMDRDTSPVGGIKNPLQPTKQLFIVTVCMDITAVVLSFFVSGLFAIGILLYILASRAYSYRKIRLKKYPVTGYLTVIIFQGAVTFFLVYHGADSNHATNVPVISMVASSLLIGGFYPLTQIYQHEEDVNDGVKTISYKLGYKGTFIFTGIIYAFAFCALGLQFFLNLEWTRFFILQIFMIPVLVYFFIWFRKVLKNNSEADFKNTMQMNVLASICTNLGFITILILHLIE</sequence>
<dbReference type="AlphaFoldDB" id="A0A5J5INH6"/>